<dbReference type="Proteomes" id="UP000789396">
    <property type="component" value="Unassembled WGS sequence"/>
</dbReference>
<evidence type="ECO:0000313" key="1">
    <source>
        <dbReference type="EMBL" id="CAG8712859.1"/>
    </source>
</evidence>
<protein>
    <submittedName>
        <fullName evidence="1">2469_t:CDS:1</fullName>
    </submittedName>
</protein>
<accession>A0A9N9HYB8</accession>
<name>A0A9N9HYB8_9GLOM</name>
<sequence>ALTPLEVYERTSSNKLITEEELQQQIMQRIEKVLGSLTESHMIARKKIKQAQAYQKRYHDNNHKLESYEIGDKVLLQRSEIQHSKSAKLEVQCSGPYYIHNVLGNRTYKLRTITRSEVLKKAIHGNRLKLYHPRPGYHYYLGISLEAHFWNEGARKEVRKHFRPRKYHEIWKTTYRVYQLYSIRGLGNLLSSQHITPFVLFRMYDEDFSMLLEEARSIRNSEIDDLLGS</sequence>
<keyword evidence="2" id="KW-1185">Reference proteome</keyword>
<proteinExistence type="predicted"/>
<dbReference type="AlphaFoldDB" id="A0A9N9HYB8"/>
<dbReference type="EMBL" id="CAJVPZ010022741">
    <property type="protein sequence ID" value="CAG8712859.1"/>
    <property type="molecule type" value="Genomic_DNA"/>
</dbReference>
<gene>
    <name evidence="1" type="ORF">RFULGI_LOCUS10954</name>
</gene>
<dbReference type="OrthoDB" id="2269275at2759"/>
<feature type="non-terminal residue" evidence="1">
    <location>
        <position position="1"/>
    </location>
</feature>
<evidence type="ECO:0000313" key="2">
    <source>
        <dbReference type="Proteomes" id="UP000789396"/>
    </source>
</evidence>
<feature type="non-terminal residue" evidence="1">
    <location>
        <position position="229"/>
    </location>
</feature>
<reference evidence="1" key="1">
    <citation type="submission" date="2021-06" db="EMBL/GenBank/DDBJ databases">
        <authorList>
            <person name="Kallberg Y."/>
            <person name="Tangrot J."/>
            <person name="Rosling A."/>
        </authorList>
    </citation>
    <scope>NUCLEOTIDE SEQUENCE</scope>
    <source>
        <strain evidence="1">IN212</strain>
    </source>
</reference>
<comment type="caution">
    <text evidence="1">The sequence shown here is derived from an EMBL/GenBank/DDBJ whole genome shotgun (WGS) entry which is preliminary data.</text>
</comment>
<organism evidence="1 2">
    <name type="scientific">Racocetra fulgida</name>
    <dbReference type="NCBI Taxonomy" id="60492"/>
    <lineage>
        <taxon>Eukaryota</taxon>
        <taxon>Fungi</taxon>
        <taxon>Fungi incertae sedis</taxon>
        <taxon>Mucoromycota</taxon>
        <taxon>Glomeromycotina</taxon>
        <taxon>Glomeromycetes</taxon>
        <taxon>Diversisporales</taxon>
        <taxon>Gigasporaceae</taxon>
        <taxon>Racocetra</taxon>
    </lineage>
</organism>